<sequence length="448" mass="49171">MNSTRTSLTAPSVKVNLDTLDWKDTGIRLASREDFFPYNGVNVTIADPCLASDNELELLLDDKVIARHIITTADAGSPLTIHVKPEDLTEGRHELSYRVKINNQPFQTCEQRAEIHVALRSLTDLRLEKATSRHHGPFAQIQISYPHAAPLATRANDNIQMVQGIHGLTLNRDASRLYFVQSPDGSVSYVRAMDTRTQTIVHSYSPETGGETLGGLSPNGDHAYVNSRYSNYIWEIDTKTHDIKKGADLESGSPYMVVSSSGERLYACNTLGINGYLKAVDTSTQSIVLSLPINPWPFGLAINSSGSRVYLAHGGDAESDSDPTAIDVIDTEKLKTVARIPITGSAYSMALNQDSTRLYVADISASEIAVIDTATNKIINVAWSEKSPRHVSVSADGKHLYVVTFTSAFIWVLDAVSLEVIQKIDTGKNNLKEVLARPDNGIFVLYFY</sequence>
<dbReference type="EMBL" id="CP005960">
    <property type="protein sequence ID" value="AHZ72250.1"/>
    <property type="molecule type" value="Genomic_DNA"/>
</dbReference>
<gene>
    <name evidence="1" type="ORF">OU5_5171</name>
</gene>
<dbReference type="Proteomes" id="UP000026913">
    <property type="component" value="Chromosome"/>
</dbReference>
<dbReference type="RefSeq" id="WP_010456942.1">
    <property type="nucleotide sequence ID" value="NZ_CP005960.1"/>
</dbReference>
<dbReference type="SUPFAM" id="SSF50969">
    <property type="entry name" value="YVTN repeat-like/Quinoprotein amine dehydrogenase"/>
    <property type="match status" value="1"/>
</dbReference>
<evidence type="ECO:0000313" key="1">
    <source>
        <dbReference type="EMBL" id="AHZ72250.1"/>
    </source>
</evidence>
<dbReference type="Gene3D" id="2.130.10.10">
    <property type="entry name" value="YVTN repeat-like/Quinoprotein amine dehydrogenase"/>
    <property type="match status" value="2"/>
</dbReference>
<accession>A0A024EIA0</accession>
<dbReference type="OrthoDB" id="145213at2"/>
<dbReference type="AlphaFoldDB" id="A0A024EIA0"/>
<dbReference type="InterPro" id="IPR011044">
    <property type="entry name" value="Quino_amine_DH_bsu"/>
</dbReference>
<dbReference type="HOGENOM" id="CLU_610935_0_0_6"/>
<proteinExistence type="predicted"/>
<dbReference type="InterPro" id="IPR015943">
    <property type="entry name" value="WD40/YVTN_repeat-like_dom_sf"/>
</dbReference>
<dbReference type="KEGG" id="pman:OU5_5171"/>
<dbReference type="InterPro" id="IPR051200">
    <property type="entry name" value="Host-pathogen_enzymatic-act"/>
</dbReference>
<name>A0A024EIA0_9PSED</name>
<organism evidence="1 2">
    <name type="scientific">Pseudomonas mandelii JR-1</name>
    <dbReference type="NCBI Taxonomy" id="1147786"/>
    <lineage>
        <taxon>Bacteria</taxon>
        <taxon>Pseudomonadati</taxon>
        <taxon>Pseudomonadota</taxon>
        <taxon>Gammaproteobacteria</taxon>
        <taxon>Pseudomonadales</taxon>
        <taxon>Pseudomonadaceae</taxon>
        <taxon>Pseudomonas</taxon>
    </lineage>
</organism>
<dbReference type="PANTHER" id="PTHR47197:SF3">
    <property type="entry name" value="DIHYDRO-HEME D1 DEHYDROGENASE"/>
    <property type="match status" value="1"/>
</dbReference>
<reference evidence="1 2" key="1">
    <citation type="journal article" date="2012" name="J. Bacteriol.">
        <title>Genome sequence of cold-adapted Pseudomonas mandelii strain JR-1.</title>
        <authorList>
            <person name="Jang S.H."/>
            <person name="Kim J."/>
            <person name="Kim J."/>
            <person name="Hong S."/>
            <person name="Lee C."/>
        </authorList>
    </citation>
    <scope>NUCLEOTIDE SEQUENCE [LARGE SCALE GENOMIC DNA]</scope>
    <source>
        <strain evidence="1 2">JR-1</strain>
    </source>
</reference>
<dbReference type="PANTHER" id="PTHR47197">
    <property type="entry name" value="PROTEIN NIRF"/>
    <property type="match status" value="1"/>
</dbReference>
<evidence type="ECO:0008006" key="3">
    <source>
        <dbReference type="Google" id="ProtNLM"/>
    </source>
</evidence>
<evidence type="ECO:0000313" key="2">
    <source>
        <dbReference type="Proteomes" id="UP000026913"/>
    </source>
</evidence>
<protein>
    <recommendedName>
        <fullName evidence="3">YncE family protein</fullName>
    </recommendedName>
</protein>